<dbReference type="PANTHER" id="PTHR45999:SF6">
    <property type="entry name" value="MHD2 DOMAIN-CONTAINING PROTEIN"/>
    <property type="match status" value="1"/>
</dbReference>
<evidence type="ECO:0000256" key="2">
    <source>
        <dbReference type="SAM" id="MobiDB-lite"/>
    </source>
</evidence>
<name>A0AAE0S9I6_9BIVA</name>
<dbReference type="PROSITE" id="PS51259">
    <property type="entry name" value="MHD2"/>
    <property type="match status" value="1"/>
</dbReference>
<evidence type="ECO:0000313" key="5">
    <source>
        <dbReference type="EMBL" id="KAK3587513.1"/>
    </source>
</evidence>
<dbReference type="InterPro" id="IPR036390">
    <property type="entry name" value="WH_DNA-bd_sf"/>
</dbReference>
<evidence type="ECO:0008006" key="7">
    <source>
        <dbReference type="Google" id="ProtNLM"/>
    </source>
</evidence>
<feature type="domain" description="MHD2" evidence="4">
    <location>
        <begin position="1257"/>
        <end position="1367"/>
    </location>
</feature>
<feature type="compositionally biased region" description="Basic and acidic residues" evidence="2">
    <location>
        <begin position="1586"/>
        <end position="1601"/>
    </location>
</feature>
<accession>A0AAE0S9I6</accession>
<dbReference type="PANTHER" id="PTHR45999">
    <property type="entry name" value="UNC-13-4A, ISOFORM B"/>
    <property type="match status" value="1"/>
</dbReference>
<feature type="region of interest" description="Disordered" evidence="2">
    <location>
        <begin position="1618"/>
        <end position="1663"/>
    </location>
</feature>
<sequence>MSGSDSSEKHLAPDKILNYLCNAEDQLWVQARIGEAGNGGPIPSVAGDVGSCLLGYGGVVGRVHNYFTNLEQRKCCLLLAACKTTFSNVRIVRNDGRDSGLEEGAMMKSSVDKTSYVVTLDAQEFRVFQQAYVCAAFPVLGAPEPPPDPSPISTPADKQPQRYAYSDLLSLVRPLTPRSLHDSGVEDPEDTSVVPAETLFELLQRAFRLTPERFVQYKKSITAQYQGKSVEMILAEVLVSQLIALEKNSNPFYCPKNFLSRQGYDQWQHLERHHITDLITKFWQFSLPQPSAEQHDQIYTHAHEDYKLLMEKLIRYEYLYREQSELVSTVSTLPLSSASVRLLREFGLRYGVGEQYRRIVYLHYQALNFDPTVWFIQHITFCLTALMDTFPTQRSYLIMVKQEFSLLEETLSTLDARASDALQKMKKLFSANIPKEGLESLIDLLSVTLQAKTYLLMRVEEPLKVKLQKIVQSVFPVAYETHKTVAIDELRQWDIDLSPRLLNMLIGKIRDEVQDYKQKYQATFLRFFDVAEEAAKMFYRLLMADVRKLKLQSEKQIELLEIDLLMLSLAYRLNQLDQDWSQYIYPQMQTWRVAFLQEGFHWLVVMKVHMQEMVTEAVAADKYTHCEVEIIRSSQPSQSSCSSVDGRRHSVSTKSLTPSVHSAFSSISASQSAAGNRLAFSRPVKIQNSLIIPETSFENLHISSQNTAAGQTADRINPKTRRASSDPVTVSEAFSLNESYEAEVARSLGHYDSTDFLSFTHVRHSRSVPDKLYKSYELPTKMSKRNTEKVEKTQYEVELKKDSPFLTNRHHKCTIDLSTEVSVLTSQPVCIHDDLANSDSGTLTDGSFGSHDMESAEEEFSFPPLEEISVTPQNVSTKSCKTATIEDIIVTPVKLADQINTSVASRPQMTRPIITQNSANGSVSDRQNHRNDRASNITISEGQIKGEKSGTTFVNAPNVPQPKGGKAVPVSSSVMDVVVILQRLMGIGCTLCNTLSTVSERVRYSSDPSSGSMESENNVSVNSTSRLEIYDSILTSLCSIICQYADNMLCMDLCGTPQSVARRLAGPRTQQMSGLIWGCRHDLMGDRDCFEYVHKDTDLLCDKHEPITQSMCTRINNVSMMISTLDHCHRRLGRLFAVHSDWSVSHKTGGFHRSAASSDIDSSEFVIIDGYKYDPDVDRHQVLQTASQRFTASPGTVQSHSSQTSSLLVSDPTETYRSHLLAILRAQSRIMAYRLNLFVQDSLPVLLTLKNPRLSIETCLKPIMDFLTIYMQFLSSWLYADNFRRMLECLWIFIVQDFELELAELETLEKDTEKKAHLLIQALSHLLKFMNSQDQSMQKELLLSQSEEVSFRLQLFTLPTLKLISVYRGLQHYQNQVDASSTSTLDQTIQTLREKLRMDLQTFRKCFSGTDLVTWIISNQELFQDFDSYFEESGIVFTREVGYYIAQRLVDLGLIADVEGIGLDNNAGMSRTASFMSSLEFPHLTIFSQLQHGAMDVSDEENTPRGSPTAMHMMHRSLSRATPIRSFHHSGRSSVLTKMLINPLSNAQSLATVNIGNTNSKTVQLSPSDSGCEKTSASDTSSQKVASEKWRTDSDKMCEKTDSLPGFQRAIASDIAFQNNSRLDKETQKSEPGNNSEKAQVVSNYSEDMSNSETATSKVSASECCPQKSLPSEINSQQMVTNQLSVSSVNKVHTSNLNIASIVTYDCTEGGPKQSNLDESSDCFPPLPSSASNIPKPSGSNESLSRKTVMSDNQASAVSASTVTEMSAFQADQSSTECSIIDGSNFCKDNENNNGVKIDSLEDFESLPTCPLDSLAKHCLETPLSTETCDKHHEGNALTIQLIPQERNQNSSSNLDLNKEQQENEALVRNSISFVSNGIHQNSGTADSSVTDESRNISFQVMPCLVSGSKDNQEEVQQHSDTCIFTVTSQVDEARKFMETQNIVDSPVVSLDVIRREVTAHASEALPDTPMPNNSVEYDPYQRQTPVSIRSGLSSASVQILFIDSSEKFYHVTPLTNDQAFVEFGYHMNQELWQLIETCFSRKITEEYILKILFGRQRQDISARDFIRSLPSDLVESIMHPKVNSPNSCVNS</sequence>
<reference evidence="5" key="2">
    <citation type="journal article" date="2021" name="Genome Biol. Evol.">
        <title>Developing a high-quality reference genome for a parasitic bivalve with doubly uniparental inheritance (Bivalvia: Unionida).</title>
        <authorList>
            <person name="Smith C.H."/>
        </authorList>
    </citation>
    <scope>NUCLEOTIDE SEQUENCE</scope>
    <source>
        <strain evidence="5">CHS0354</strain>
        <tissue evidence="5">Mantle</tissue>
    </source>
</reference>
<reference evidence="5" key="3">
    <citation type="submission" date="2023-05" db="EMBL/GenBank/DDBJ databases">
        <authorList>
            <person name="Smith C.H."/>
        </authorList>
    </citation>
    <scope>NUCLEOTIDE SEQUENCE</scope>
    <source>
        <strain evidence="5">CHS0354</strain>
        <tissue evidence="5">Mantle</tissue>
    </source>
</reference>
<evidence type="ECO:0000313" key="6">
    <source>
        <dbReference type="Proteomes" id="UP001195483"/>
    </source>
</evidence>
<comment type="caution">
    <text evidence="5">The sequence shown here is derived from an EMBL/GenBank/DDBJ whole genome shotgun (WGS) entry which is preliminary data.</text>
</comment>
<dbReference type="InterPro" id="IPR036388">
    <property type="entry name" value="WH-like_DNA-bd_sf"/>
</dbReference>
<protein>
    <recommendedName>
        <fullName evidence="7">MHD2 domain-containing protein</fullName>
    </recommendedName>
</protein>
<dbReference type="EMBL" id="JAEAOA010000285">
    <property type="protein sequence ID" value="KAK3587513.1"/>
    <property type="molecule type" value="Genomic_DNA"/>
</dbReference>
<dbReference type="Proteomes" id="UP001195483">
    <property type="component" value="Unassembled WGS sequence"/>
</dbReference>
<feature type="compositionally biased region" description="Polar residues" evidence="2">
    <location>
        <begin position="1559"/>
        <end position="1585"/>
    </location>
</feature>
<gene>
    <name evidence="5" type="ORF">CHS0354_003655</name>
</gene>
<dbReference type="GO" id="GO:0035556">
    <property type="term" value="P:intracellular signal transduction"/>
    <property type="evidence" value="ECO:0007669"/>
    <property type="project" value="InterPro"/>
</dbReference>
<reference evidence="5" key="1">
    <citation type="journal article" date="2021" name="Genome Biol. Evol.">
        <title>A High-Quality Reference Genome for a Parasitic Bivalve with Doubly Uniparental Inheritance (Bivalvia: Unionida).</title>
        <authorList>
            <person name="Smith C.H."/>
        </authorList>
    </citation>
    <scope>NUCLEOTIDE SEQUENCE</scope>
    <source>
        <strain evidence="5">CHS0354</strain>
    </source>
</reference>
<evidence type="ECO:0000259" key="3">
    <source>
        <dbReference type="PROSITE" id="PS50186"/>
    </source>
</evidence>
<feature type="region of interest" description="Disordered" evidence="2">
    <location>
        <begin position="1559"/>
        <end position="1601"/>
    </location>
</feature>
<dbReference type="CDD" id="cd04371">
    <property type="entry name" value="DEP"/>
    <property type="match status" value="1"/>
</dbReference>
<dbReference type="InterPro" id="IPR014772">
    <property type="entry name" value="Munc13_dom-2"/>
</dbReference>
<dbReference type="Gene3D" id="1.10.10.10">
    <property type="entry name" value="Winged helix-like DNA-binding domain superfamily/Winged helix DNA-binding domain"/>
    <property type="match status" value="1"/>
</dbReference>
<proteinExistence type="predicted"/>
<dbReference type="InterPro" id="IPR052095">
    <property type="entry name" value="UNC-13_domain"/>
</dbReference>
<dbReference type="InterPro" id="IPR000591">
    <property type="entry name" value="DEP_dom"/>
</dbReference>
<dbReference type="SUPFAM" id="SSF46785">
    <property type="entry name" value="Winged helix' DNA-binding domain"/>
    <property type="match status" value="1"/>
</dbReference>
<evidence type="ECO:0000259" key="4">
    <source>
        <dbReference type="PROSITE" id="PS51259"/>
    </source>
</evidence>
<keyword evidence="6" id="KW-1185">Reference proteome</keyword>
<feature type="domain" description="DEP" evidence="3">
    <location>
        <begin position="1402"/>
        <end position="1489"/>
    </location>
</feature>
<dbReference type="GO" id="GO:0006887">
    <property type="term" value="P:exocytosis"/>
    <property type="evidence" value="ECO:0007669"/>
    <property type="project" value="UniProtKB-KW"/>
</dbReference>
<dbReference type="PROSITE" id="PS50186">
    <property type="entry name" value="DEP"/>
    <property type="match status" value="1"/>
</dbReference>
<keyword evidence="1" id="KW-0268">Exocytosis</keyword>
<feature type="compositionally biased region" description="Polar residues" evidence="2">
    <location>
        <begin position="1630"/>
        <end position="1660"/>
    </location>
</feature>
<organism evidence="5 6">
    <name type="scientific">Potamilus streckersoni</name>
    <dbReference type="NCBI Taxonomy" id="2493646"/>
    <lineage>
        <taxon>Eukaryota</taxon>
        <taxon>Metazoa</taxon>
        <taxon>Spiralia</taxon>
        <taxon>Lophotrochozoa</taxon>
        <taxon>Mollusca</taxon>
        <taxon>Bivalvia</taxon>
        <taxon>Autobranchia</taxon>
        <taxon>Heteroconchia</taxon>
        <taxon>Palaeoheterodonta</taxon>
        <taxon>Unionida</taxon>
        <taxon>Unionoidea</taxon>
        <taxon>Unionidae</taxon>
        <taxon>Ambleminae</taxon>
        <taxon>Lampsilini</taxon>
        <taxon>Potamilus</taxon>
    </lineage>
</organism>
<evidence type="ECO:0000256" key="1">
    <source>
        <dbReference type="ARBA" id="ARBA00022483"/>
    </source>
</evidence>
<dbReference type="GO" id="GO:0099503">
    <property type="term" value="C:secretory vesicle"/>
    <property type="evidence" value="ECO:0007669"/>
    <property type="project" value="TreeGrafter"/>
</dbReference>
<feature type="compositionally biased region" description="Polar residues" evidence="2">
    <location>
        <begin position="1729"/>
        <end position="1752"/>
    </location>
</feature>
<feature type="region of interest" description="Disordered" evidence="2">
    <location>
        <begin position="1713"/>
        <end position="1752"/>
    </location>
</feature>